<name>A0A8C6X871_NAJNA</name>
<keyword evidence="8" id="KW-0862">Zinc</keyword>
<evidence type="ECO:0000256" key="1">
    <source>
        <dbReference type="ARBA" id="ARBA00001947"/>
    </source>
</evidence>
<evidence type="ECO:0000256" key="4">
    <source>
        <dbReference type="ARBA" id="ARBA00022645"/>
    </source>
</evidence>
<reference evidence="14" key="2">
    <citation type="submission" date="2025-09" db="UniProtKB">
        <authorList>
            <consortium name="Ensembl"/>
        </authorList>
    </citation>
    <scope>IDENTIFICATION</scope>
</reference>
<keyword evidence="6" id="KW-0479">Metal-binding</keyword>
<dbReference type="Proteomes" id="UP000694559">
    <property type="component" value="Unplaced"/>
</dbReference>
<evidence type="ECO:0000259" key="13">
    <source>
        <dbReference type="PROSITE" id="PS52035"/>
    </source>
</evidence>
<evidence type="ECO:0000256" key="3">
    <source>
        <dbReference type="ARBA" id="ARBA00005988"/>
    </source>
</evidence>
<accession>A0A8C6X871</accession>
<dbReference type="Pfam" id="PF25571">
    <property type="entry name" value="TPR_CCP1_N"/>
    <property type="match status" value="1"/>
</dbReference>
<dbReference type="OrthoDB" id="10253041at2759"/>
<evidence type="ECO:0000313" key="14">
    <source>
        <dbReference type="Ensembl" id="ENSNNAP00000010268.1"/>
    </source>
</evidence>
<feature type="active site" description="Proton donor/acceptor" evidence="11">
    <location>
        <position position="891"/>
    </location>
</feature>
<dbReference type="GeneTree" id="ENSGT00940000160936"/>
<gene>
    <name evidence="14" type="primary">AGBL1</name>
</gene>
<dbReference type="GO" id="GO:0005829">
    <property type="term" value="C:cytosol"/>
    <property type="evidence" value="ECO:0007669"/>
    <property type="project" value="UniProtKB-SubCell"/>
</dbReference>
<dbReference type="SUPFAM" id="SSF53187">
    <property type="entry name" value="Zn-dependent exopeptidases"/>
    <property type="match status" value="1"/>
</dbReference>
<evidence type="ECO:0000256" key="7">
    <source>
        <dbReference type="ARBA" id="ARBA00022801"/>
    </source>
</evidence>
<evidence type="ECO:0000313" key="15">
    <source>
        <dbReference type="Proteomes" id="UP000694559"/>
    </source>
</evidence>
<evidence type="ECO:0000256" key="5">
    <source>
        <dbReference type="ARBA" id="ARBA00022670"/>
    </source>
</evidence>
<keyword evidence="9" id="KW-0482">Metalloprotease</keyword>
<comment type="similarity">
    <text evidence="3 11">Belongs to the peptidase M14 family.</text>
</comment>
<dbReference type="GO" id="GO:0008270">
    <property type="term" value="F:zinc ion binding"/>
    <property type="evidence" value="ECO:0007669"/>
    <property type="project" value="InterPro"/>
</dbReference>
<feature type="domain" description="Peptidase M14" evidence="13">
    <location>
        <begin position="637"/>
        <end position="943"/>
    </location>
</feature>
<dbReference type="Pfam" id="PF00246">
    <property type="entry name" value="Peptidase_M14"/>
    <property type="match status" value="1"/>
</dbReference>
<evidence type="ECO:0000256" key="12">
    <source>
        <dbReference type="SAM" id="MobiDB-lite"/>
    </source>
</evidence>
<protein>
    <submittedName>
        <fullName evidence="14">AGBL carboxypeptidase 1</fullName>
    </submittedName>
</protein>
<dbReference type="InterPro" id="IPR000834">
    <property type="entry name" value="Peptidase_M14"/>
</dbReference>
<dbReference type="FunFam" id="2.60.40.3120:FF:000001">
    <property type="entry name" value="cytosolic carboxypeptidase 1 isoform X1"/>
    <property type="match status" value="1"/>
</dbReference>
<comment type="subcellular location">
    <subcellularLocation>
        <location evidence="2">Cytoplasm</location>
        <location evidence="2">Cytosol</location>
    </subcellularLocation>
</comment>
<dbReference type="OMA" id="SNQHHQW"/>
<dbReference type="Gene3D" id="3.40.630.10">
    <property type="entry name" value="Zn peptidases"/>
    <property type="match status" value="1"/>
</dbReference>
<comment type="cofactor">
    <cofactor evidence="1">
        <name>Zn(2+)</name>
        <dbReference type="ChEBI" id="CHEBI:29105"/>
    </cofactor>
</comment>
<evidence type="ECO:0000256" key="6">
    <source>
        <dbReference type="ARBA" id="ARBA00022723"/>
    </source>
</evidence>
<keyword evidence="7" id="KW-0378">Hydrolase</keyword>
<proteinExistence type="inferred from homology"/>
<dbReference type="Ensembl" id="ENSNNAT00000010747.1">
    <property type="protein sequence ID" value="ENSNNAP00000010268.1"/>
    <property type="gene ID" value="ENSNNAG00000006780.1"/>
</dbReference>
<keyword evidence="15" id="KW-1185">Reference proteome</keyword>
<dbReference type="PANTHER" id="PTHR12756:SF5">
    <property type="entry name" value="CYTOSOLIC CARBOXYPEPTIDASE 4"/>
    <property type="match status" value="1"/>
</dbReference>
<organism evidence="14 15">
    <name type="scientific">Naja naja</name>
    <name type="common">Indian cobra</name>
    <dbReference type="NCBI Taxonomy" id="35670"/>
    <lineage>
        <taxon>Eukaryota</taxon>
        <taxon>Metazoa</taxon>
        <taxon>Chordata</taxon>
        <taxon>Craniata</taxon>
        <taxon>Vertebrata</taxon>
        <taxon>Euteleostomi</taxon>
        <taxon>Lepidosauria</taxon>
        <taxon>Squamata</taxon>
        <taxon>Bifurcata</taxon>
        <taxon>Unidentata</taxon>
        <taxon>Episquamata</taxon>
        <taxon>Toxicofera</taxon>
        <taxon>Serpentes</taxon>
        <taxon>Colubroidea</taxon>
        <taxon>Elapidae</taxon>
        <taxon>Elapinae</taxon>
        <taxon>Naja</taxon>
    </lineage>
</organism>
<reference evidence="14" key="1">
    <citation type="submission" date="2025-08" db="UniProtKB">
        <authorList>
            <consortium name="Ensembl"/>
        </authorList>
    </citation>
    <scope>IDENTIFICATION</scope>
</reference>
<evidence type="ECO:0000256" key="8">
    <source>
        <dbReference type="ARBA" id="ARBA00022833"/>
    </source>
</evidence>
<evidence type="ECO:0000256" key="2">
    <source>
        <dbReference type="ARBA" id="ARBA00004514"/>
    </source>
</evidence>
<sequence length="977" mass="112324">KVLVLFSFFLDKKFGLKAQRLEAIDVTLSLARKNLHHHENLIHCLWALQIYASNVTVGTMLGINGAMELLFQVITPYRWTRLSTQASAQLICSLLTESNSRRAVHRGYFCQLLQLYQDWHHRDTSNNYILIRRGLLLCLKHVTNVRSGRESFLLIHGMEMLFRTTQNLDPIVNTVTQILRKTYPKMPFPSAEINSSYSFPIPGKTESSLSRPEDYFDEDTEEEIEKDCDNEDDDDLEKDINKLLSRPELDRPELELNQYMVMCPELQYNFQENELEPNDELNSVDIPGTLTSSCLHVIPCAASLKCQHKCREGDQNIEEEKQIQRTLERPVYREERKQKPQEPEKRTLGESETSFRKGMISSKGHATQEGLRNRQTPQFQHLNSCGPGCQEGTEASEVVTKLLERHPGNIPFHKPKLFMARANCTRSIPEYRVLAFPDLWGHQPPPYSQPLQQRTCGIQKVKIFDDIRRVVQPADIIKQVVFNLDGSDSLHSDQQNGLKFFSKFESGNLRKAIQVREYEYDLILNPDINSAQYHQWFYFEVSAMKSAIPYRFNIINCDKPNSQFNYGMQPVMYSVKEALQGRPHWIRVGYDICYYKNHYRNYGPAAAGGPCGKSCYTLTFSLVFPHQEDVCYLAYHYPYTYSNMMSHLDILEQTRNTKKIFFKRQTLCHTLAGNACPMLTVTAMPESESRNDLEQFRDRPYIVLTARVHPGESNSSWVMKGTLEFLLSNDRLADLLRQCFIFKIIPMLNPDGVINGHQRCSLSGDDLNRQWLKPDPVYHPTIYHSKGLLYYLKSQGRVPVVFCDYHGHSQRKNVFLYGCSIKETLWQAGCTVDTSKVTEDVGYRTLPKILDKMAPAFLMSSCSFLLEKSRDSTARVVVWREIGVLRSYTMESTYSGCSHGLYKAICTQKLLEAAGLFQKGLQMGTSELEEMGAKFCLGLLVLQLKSLPCSKKVMTQAETLLDLEEEIADLKSQRSDQ</sequence>
<keyword evidence="4" id="KW-0121">Carboxypeptidase</keyword>
<keyword evidence="5" id="KW-0645">Protease</keyword>
<dbReference type="AlphaFoldDB" id="A0A8C6X871"/>
<feature type="region of interest" description="Disordered" evidence="12">
    <location>
        <begin position="319"/>
        <end position="365"/>
    </location>
</feature>
<evidence type="ECO:0000256" key="10">
    <source>
        <dbReference type="ARBA" id="ARBA00029302"/>
    </source>
</evidence>
<evidence type="ECO:0000256" key="9">
    <source>
        <dbReference type="ARBA" id="ARBA00023049"/>
    </source>
</evidence>
<evidence type="ECO:0000256" key="11">
    <source>
        <dbReference type="PROSITE-ProRule" id="PRU01379"/>
    </source>
</evidence>
<dbReference type="InterPro" id="IPR040626">
    <property type="entry name" value="Pepdidase_M14_N"/>
</dbReference>
<dbReference type="Pfam" id="PF18027">
    <property type="entry name" value="Pepdidase_M14_N"/>
    <property type="match status" value="1"/>
</dbReference>
<dbReference type="InterPro" id="IPR050821">
    <property type="entry name" value="Cytosolic_carboxypeptidase"/>
</dbReference>
<dbReference type="Gene3D" id="2.60.40.3120">
    <property type="match status" value="1"/>
</dbReference>
<comment type="catalytic activity">
    <reaction evidence="10">
        <text>(L-glutamyl)(n+1)-gamma-L-glutamyl-L-glutamyl-[protein] + H2O = (L-glutamyl)(n)-gamma-L-glutamyl-L-glutamyl-[protein] + L-glutamate</text>
        <dbReference type="Rhea" id="RHEA:60004"/>
        <dbReference type="Rhea" id="RHEA-COMP:15519"/>
        <dbReference type="Rhea" id="RHEA-COMP:15675"/>
        <dbReference type="ChEBI" id="CHEBI:15377"/>
        <dbReference type="ChEBI" id="CHEBI:29985"/>
        <dbReference type="ChEBI" id="CHEBI:143623"/>
    </reaction>
    <physiologicalReaction direction="left-to-right" evidence="10">
        <dbReference type="Rhea" id="RHEA:60005"/>
    </physiologicalReaction>
</comment>
<dbReference type="GO" id="GO:0004181">
    <property type="term" value="F:metallocarboxypeptidase activity"/>
    <property type="evidence" value="ECO:0007669"/>
    <property type="project" value="InterPro"/>
</dbReference>
<feature type="compositionally biased region" description="Basic and acidic residues" evidence="12">
    <location>
        <begin position="319"/>
        <end position="355"/>
    </location>
</feature>
<dbReference type="PROSITE" id="PS52035">
    <property type="entry name" value="PEPTIDASE_M14"/>
    <property type="match status" value="1"/>
</dbReference>
<dbReference type="GO" id="GO:0006508">
    <property type="term" value="P:proteolysis"/>
    <property type="evidence" value="ECO:0007669"/>
    <property type="project" value="UniProtKB-KW"/>
</dbReference>
<dbReference type="PANTHER" id="PTHR12756">
    <property type="entry name" value="CYTOSOLIC CARBOXYPEPTIDASE"/>
    <property type="match status" value="1"/>
</dbReference>